<evidence type="ECO:0000313" key="2">
    <source>
        <dbReference type="EMBL" id="DAG02655.1"/>
    </source>
</evidence>
<sequence length="56" mass="6705">MLFQKRIVEQMSKLIHKQNKFWHITLMLLVMLYYANMVITNQVVAVIGGLYYEDNN</sequence>
<keyword evidence="1" id="KW-0812">Transmembrane</keyword>
<dbReference type="EMBL" id="BK016212">
    <property type="protein sequence ID" value="DAG02655.1"/>
    <property type="molecule type" value="Genomic_DNA"/>
</dbReference>
<evidence type="ECO:0000256" key="1">
    <source>
        <dbReference type="SAM" id="Phobius"/>
    </source>
</evidence>
<accession>A0A8S5V7R1</accession>
<keyword evidence="1" id="KW-1133">Transmembrane helix</keyword>
<organism evidence="2">
    <name type="scientific">CrAss-like virus sp. ctUXy6</name>
    <dbReference type="NCBI Taxonomy" id="2825835"/>
    <lineage>
        <taxon>Viruses</taxon>
        <taxon>Duplodnaviria</taxon>
        <taxon>Heunggongvirae</taxon>
        <taxon>Uroviricota</taxon>
        <taxon>Caudoviricetes</taxon>
        <taxon>Crassvirales</taxon>
    </lineage>
</organism>
<feature type="transmembrane region" description="Helical" evidence="1">
    <location>
        <begin position="21"/>
        <end position="52"/>
    </location>
</feature>
<reference evidence="2" key="1">
    <citation type="journal article" date="2021" name="Proc. Natl. Acad. Sci. U.S.A.">
        <title>A Catalog of Tens of Thousands of Viruses from Human Metagenomes Reveals Hidden Associations with Chronic Diseases.</title>
        <authorList>
            <person name="Tisza M.J."/>
            <person name="Buck C.B."/>
        </authorList>
    </citation>
    <scope>NUCLEOTIDE SEQUENCE</scope>
    <source>
        <strain evidence="2">CtUXy6</strain>
    </source>
</reference>
<keyword evidence="1" id="KW-0472">Membrane</keyword>
<protein>
    <submittedName>
        <fullName evidence="2">Uncharacterized protein</fullName>
    </submittedName>
</protein>
<name>A0A8S5V7R1_9CAUD</name>
<proteinExistence type="predicted"/>